<evidence type="ECO:0000313" key="2">
    <source>
        <dbReference type="EMBL" id="KHJ86596.1"/>
    </source>
</evidence>
<organism evidence="2 3">
    <name type="scientific">Oesophagostomum dentatum</name>
    <name type="common">Nodular worm</name>
    <dbReference type="NCBI Taxonomy" id="61180"/>
    <lineage>
        <taxon>Eukaryota</taxon>
        <taxon>Metazoa</taxon>
        <taxon>Ecdysozoa</taxon>
        <taxon>Nematoda</taxon>
        <taxon>Chromadorea</taxon>
        <taxon>Rhabditida</taxon>
        <taxon>Rhabditina</taxon>
        <taxon>Rhabditomorpha</taxon>
        <taxon>Strongyloidea</taxon>
        <taxon>Strongylidae</taxon>
        <taxon>Oesophagostomum</taxon>
    </lineage>
</organism>
<feature type="signal peptide" evidence="1">
    <location>
        <begin position="1"/>
        <end position="20"/>
    </location>
</feature>
<dbReference type="AlphaFoldDB" id="A0A0B1SRT2"/>
<accession>A0A0B1SRT2</accession>
<protein>
    <submittedName>
        <fullName evidence="2">Uncharacterized protein</fullName>
    </submittedName>
</protein>
<dbReference type="PROSITE" id="PS51257">
    <property type="entry name" value="PROKAR_LIPOPROTEIN"/>
    <property type="match status" value="1"/>
</dbReference>
<dbReference type="Proteomes" id="UP000053660">
    <property type="component" value="Unassembled WGS sequence"/>
</dbReference>
<gene>
    <name evidence="2" type="ORF">OESDEN_13645</name>
</gene>
<proteinExistence type="predicted"/>
<dbReference type="EMBL" id="KN559905">
    <property type="protein sequence ID" value="KHJ86596.1"/>
    <property type="molecule type" value="Genomic_DNA"/>
</dbReference>
<keyword evidence="3" id="KW-1185">Reference proteome</keyword>
<reference evidence="2 3" key="1">
    <citation type="submission" date="2014-03" db="EMBL/GenBank/DDBJ databases">
        <title>Draft genome of the hookworm Oesophagostomum dentatum.</title>
        <authorList>
            <person name="Mitreva M."/>
        </authorList>
    </citation>
    <scope>NUCLEOTIDE SEQUENCE [LARGE SCALE GENOMIC DNA]</scope>
    <source>
        <strain evidence="2 3">OD-Hann</strain>
    </source>
</reference>
<evidence type="ECO:0000313" key="3">
    <source>
        <dbReference type="Proteomes" id="UP000053660"/>
    </source>
</evidence>
<evidence type="ECO:0000256" key="1">
    <source>
        <dbReference type="SAM" id="SignalP"/>
    </source>
</evidence>
<name>A0A0B1SRT2_OESDE</name>
<feature type="chain" id="PRO_5002061110" evidence="1">
    <location>
        <begin position="21"/>
        <end position="139"/>
    </location>
</feature>
<sequence length="139" mass="16630">MRAAGTIALFFLFTWSFGSCYVFKNSYYYPKSYNYYYPEAYNYYPEEFDNFYAKANYYAPEKKPTGFDCKNNIGRACKKILGRPRGFCDKLLRQLRKEEDLMFMIVQQHSNRYRPEHDDVLDQTVETGKKELCAKVCRK</sequence>
<keyword evidence="1" id="KW-0732">Signal</keyword>